<evidence type="ECO:0000313" key="1">
    <source>
        <dbReference type="EMBL" id="CDP04142.1"/>
    </source>
</evidence>
<reference evidence="2" key="1">
    <citation type="journal article" date="2014" name="Science">
        <title>The coffee genome provides insight into the convergent evolution of caffeine biosynthesis.</title>
        <authorList>
            <person name="Denoeud F."/>
            <person name="Carretero-Paulet L."/>
            <person name="Dereeper A."/>
            <person name="Droc G."/>
            <person name="Guyot R."/>
            <person name="Pietrella M."/>
            <person name="Zheng C."/>
            <person name="Alberti A."/>
            <person name="Anthony F."/>
            <person name="Aprea G."/>
            <person name="Aury J.M."/>
            <person name="Bento P."/>
            <person name="Bernard M."/>
            <person name="Bocs S."/>
            <person name="Campa C."/>
            <person name="Cenci A."/>
            <person name="Combes M.C."/>
            <person name="Crouzillat D."/>
            <person name="Da Silva C."/>
            <person name="Daddiego L."/>
            <person name="De Bellis F."/>
            <person name="Dussert S."/>
            <person name="Garsmeur O."/>
            <person name="Gayraud T."/>
            <person name="Guignon V."/>
            <person name="Jahn K."/>
            <person name="Jamilloux V."/>
            <person name="Joet T."/>
            <person name="Labadie K."/>
            <person name="Lan T."/>
            <person name="Leclercq J."/>
            <person name="Lepelley M."/>
            <person name="Leroy T."/>
            <person name="Li L.T."/>
            <person name="Librado P."/>
            <person name="Lopez L."/>
            <person name="Munoz A."/>
            <person name="Noel B."/>
            <person name="Pallavicini A."/>
            <person name="Perrotta G."/>
            <person name="Poncet V."/>
            <person name="Pot D."/>
            <person name="Priyono X."/>
            <person name="Rigoreau M."/>
            <person name="Rouard M."/>
            <person name="Rozas J."/>
            <person name="Tranchant-Dubreuil C."/>
            <person name="VanBuren R."/>
            <person name="Zhang Q."/>
            <person name="Andrade A.C."/>
            <person name="Argout X."/>
            <person name="Bertrand B."/>
            <person name="de Kochko A."/>
            <person name="Graziosi G."/>
            <person name="Henry R.J."/>
            <person name="Jayarama X."/>
            <person name="Ming R."/>
            <person name="Nagai C."/>
            <person name="Rounsley S."/>
            <person name="Sankoff D."/>
            <person name="Giuliano G."/>
            <person name="Albert V.A."/>
            <person name="Wincker P."/>
            <person name="Lashermes P."/>
        </authorList>
    </citation>
    <scope>NUCLEOTIDE SEQUENCE [LARGE SCALE GENOMIC DNA]</scope>
    <source>
        <strain evidence="2">cv. DH200-94</strain>
    </source>
</reference>
<dbReference type="Gramene" id="CDP04142">
    <property type="protein sequence ID" value="CDP04142"/>
    <property type="gene ID" value="GSCOC_T00017449001"/>
</dbReference>
<organism evidence="1 2">
    <name type="scientific">Coffea canephora</name>
    <name type="common">Robusta coffee</name>
    <dbReference type="NCBI Taxonomy" id="49390"/>
    <lineage>
        <taxon>Eukaryota</taxon>
        <taxon>Viridiplantae</taxon>
        <taxon>Streptophyta</taxon>
        <taxon>Embryophyta</taxon>
        <taxon>Tracheophyta</taxon>
        <taxon>Spermatophyta</taxon>
        <taxon>Magnoliopsida</taxon>
        <taxon>eudicotyledons</taxon>
        <taxon>Gunneridae</taxon>
        <taxon>Pentapetalae</taxon>
        <taxon>asterids</taxon>
        <taxon>lamiids</taxon>
        <taxon>Gentianales</taxon>
        <taxon>Rubiaceae</taxon>
        <taxon>Ixoroideae</taxon>
        <taxon>Gardenieae complex</taxon>
        <taxon>Bertiereae - Coffeeae clade</taxon>
        <taxon>Coffeeae</taxon>
        <taxon>Coffea</taxon>
    </lineage>
</organism>
<sequence length="94" mass="11114">MPPNVQQEQQPHRCQKCLSIYTFTRRAKVTPPSMLPPPELQVRQEYMIRQQQQERGSWLVSRCRKLIIVAKFVTCCSPRHAKSELFCSRPLEMK</sequence>
<accession>A0A068U780</accession>
<gene>
    <name evidence="1" type="ORF">GSCOC_T00017449001</name>
</gene>
<protein>
    <submittedName>
        <fullName evidence="1">Uncharacterized protein</fullName>
    </submittedName>
</protein>
<keyword evidence="2" id="KW-1185">Reference proteome</keyword>
<dbReference type="AlphaFoldDB" id="A0A068U780"/>
<name>A0A068U780_COFCA</name>
<proteinExistence type="predicted"/>
<dbReference type="EMBL" id="HG739096">
    <property type="protein sequence ID" value="CDP04142.1"/>
    <property type="molecule type" value="Genomic_DNA"/>
</dbReference>
<dbReference type="Proteomes" id="UP000295252">
    <property type="component" value="Chromosome XI"/>
</dbReference>
<dbReference type="InParanoid" id="A0A068U780"/>
<evidence type="ECO:0000313" key="2">
    <source>
        <dbReference type="Proteomes" id="UP000295252"/>
    </source>
</evidence>